<protein>
    <recommendedName>
        <fullName evidence="5">Centrosomin N-terminal motif 1 domain-containing protein</fullName>
    </recommendedName>
</protein>
<evidence type="ECO:0000256" key="4">
    <source>
        <dbReference type="SAM" id="MobiDB-lite"/>
    </source>
</evidence>
<keyword evidence="3" id="KW-0175">Coiled coil</keyword>
<evidence type="ECO:0000259" key="5">
    <source>
        <dbReference type="Pfam" id="PF07989"/>
    </source>
</evidence>
<feature type="region of interest" description="Disordered" evidence="4">
    <location>
        <begin position="957"/>
        <end position="994"/>
    </location>
</feature>
<dbReference type="EMBL" id="HBHK01018921">
    <property type="protein sequence ID" value="CAD9694005.1"/>
    <property type="molecule type" value="Transcribed_RNA"/>
</dbReference>
<dbReference type="Pfam" id="PF07989">
    <property type="entry name" value="Cnn_1N"/>
    <property type="match status" value="1"/>
</dbReference>
<evidence type="ECO:0000313" key="6">
    <source>
        <dbReference type="EMBL" id="CAD9694005.1"/>
    </source>
</evidence>
<name>A0A7S2S9Y9_9STRA</name>
<feature type="compositionally biased region" description="Polar residues" evidence="4">
    <location>
        <begin position="957"/>
        <end position="969"/>
    </location>
</feature>
<feature type="region of interest" description="Disordered" evidence="4">
    <location>
        <begin position="517"/>
        <end position="537"/>
    </location>
</feature>
<proteinExistence type="predicted"/>
<feature type="coiled-coil region" evidence="3">
    <location>
        <begin position="363"/>
        <end position="469"/>
    </location>
</feature>
<feature type="coiled-coil region" evidence="3">
    <location>
        <begin position="753"/>
        <end position="805"/>
    </location>
</feature>
<feature type="compositionally biased region" description="Polar residues" evidence="4">
    <location>
        <begin position="527"/>
        <end position="537"/>
    </location>
</feature>
<keyword evidence="2" id="KW-0963">Cytoplasm</keyword>
<reference evidence="6" key="1">
    <citation type="submission" date="2021-01" db="EMBL/GenBank/DDBJ databases">
        <authorList>
            <person name="Corre E."/>
            <person name="Pelletier E."/>
            <person name="Niang G."/>
            <person name="Scheremetjew M."/>
            <person name="Finn R."/>
            <person name="Kale V."/>
            <person name="Holt S."/>
            <person name="Cochrane G."/>
            <person name="Meng A."/>
            <person name="Brown T."/>
            <person name="Cohen L."/>
        </authorList>
    </citation>
    <scope>NUCLEOTIDE SEQUENCE</scope>
    <source>
        <strain evidence="6">NY070348D</strain>
    </source>
</reference>
<dbReference type="AlphaFoldDB" id="A0A7S2S9Y9"/>
<dbReference type="GO" id="GO:0005737">
    <property type="term" value="C:cytoplasm"/>
    <property type="evidence" value="ECO:0007669"/>
    <property type="project" value="UniProtKB-SubCell"/>
</dbReference>
<feature type="region of interest" description="Disordered" evidence="4">
    <location>
        <begin position="1011"/>
        <end position="1031"/>
    </location>
</feature>
<accession>A0A7S2S9Y9</accession>
<feature type="compositionally biased region" description="Basic and acidic residues" evidence="4">
    <location>
        <begin position="971"/>
        <end position="985"/>
    </location>
</feature>
<dbReference type="InterPro" id="IPR012943">
    <property type="entry name" value="Cnn_1N"/>
</dbReference>
<comment type="subcellular location">
    <subcellularLocation>
        <location evidence="1">Cytoplasm</location>
    </subcellularLocation>
</comment>
<evidence type="ECO:0000256" key="3">
    <source>
        <dbReference type="SAM" id="Coils"/>
    </source>
</evidence>
<feature type="coiled-coil region" evidence="3">
    <location>
        <begin position="246"/>
        <end position="308"/>
    </location>
</feature>
<feature type="coiled-coil region" evidence="3">
    <location>
        <begin position="47"/>
        <end position="81"/>
    </location>
</feature>
<feature type="domain" description="Centrosomin N-terminal motif 1" evidence="5">
    <location>
        <begin position="14"/>
        <end position="83"/>
    </location>
</feature>
<gene>
    <name evidence="6" type="ORF">QSP1433_LOCUS11939</name>
    <name evidence="7" type="ORF">QSP1433_LOCUS11949</name>
</gene>
<evidence type="ECO:0000313" key="7">
    <source>
        <dbReference type="EMBL" id="CAD9694027.1"/>
    </source>
</evidence>
<dbReference type="EMBL" id="HBHK01018932">
    <property type="protein sequence ID" value="CAD9694027.1"/>
    <property type="molecule type" value="Transcribed_RNA"/>
</dbReference>
<dbReference type="Gene3D" id="1.10.287.1490">
    <property type="match status" value="1"/>
</dbReference>
<evidence type="ECO:0000256" key="1">
    <source>
        <dbReference type="ARBA" id="ARBA00004496"/>
    </source>
</evidence>
<evidence type="ECO:0000256" key="2">
    <source>
        <dbReference type="ARBA" id="ARBA00022490"/>
    </source>
</evidence>
<feature type="coiled-coil region" evidence="3">
    <location>
        <begin position="548"/>
        <end position="710"/>
    </location>
</feature>
<dbReference type="GO" id="GO:0005815">
    <property type="term" value="C:microtubule organizing center"/>
    <property type="evidence" value="ECO:0007669"/>
    <property type="project" value="InterPro"/>
</dbReference>
<sequence>MDGGRPVANSPKQGELEKLSKDNFNLKLRIFYLEERLSKHRNGGGTDESLEQEIMEQKVLLDEKQQELDDRNLLLVKARNAIEGLHTDLALCKAQLAECKNNDIASEELYERERQVESLQYRVREAEEKERRHLEDIVALNSTLREVKEHAHAQRVEFQSTQNQKQALEDKLASLLLEARGANAQKAEVEKQMEQLTASFETVLHDKEDVTSELENTRSKLVEQSKIVGDLRSTEAELSGKMQDSTRHYEEKLENLTQTLEQCEQERDQNIRACALAERKVEDLESMLGDTRQLANTLQEKVRHLELESAHGRDMLHSKETSLREQNQAVLDEVRKEFSAKESSLKGQVAELRGKASALEFARDEAHQQISEGQGRIKFLEEELQASQIKLNNALNDQATIKGQVESARRESGAGIDKVKVELEQKLHDETKQYQQRLEESEGLRKKAEADLEQALARAMQREKEIKRQVRTWNCQIMGKLDDLLPHRSHPYSYDEGSSDEDQENYYRDELMSDYSGGRPKPRLFSGGNSLNISKASTSSATKRDALLNRQKSSVRNLLVRLEDLRELKNLFARSSLDMERKWQTKVKQLASMLERTEYKLQAAENKLALFIQSMQTLTRQNSVQLQGNQNTMQRQHSELIRQVRAEKDDIENRLVVSENRTQSVLADKDRIHGELVVAKEKAASLEGEMRQAKAELESVREEKNRVDHKLERLHGAHGVLEENNRVLSLELEDRGKRLREHMEQQTTLKTQLGSLKQQMVDKQQQIAKLEKKVEQATTQLRAREKQLRDSKQKLERTVNSATQRAALVPSTLYNRRGDRYPRDDEFGKDEFEQNMWRQVEETERAIRSSSTKAVKKWRYDDDSILSTGGLQLSSLEESEERFAEILVAVAELVERSREIITAAPDVKRRTPQVESLLASNASLTRDLQRLGDDFYALRRRIINAITESTNRQVAVSTTPIRSRASRSALNHRDQNWRTPDRRGANQDPSQLSSVHKDMLDRLGKIRSDLQDTATQLSRNRLDEEDDQNRF</sequence>
<organism evidence="6">
    <name type="scientific">Mucochytrium quahogii</name>
    <dbReference type="NCBI Taxonomy" id="96639"/>
    <lineage>
        <taxon>Eukaryota</taxon>
        <taxon>Sar</taxon>
        <taxon>Stramenopiles</taxon>
        <taxon>Bigyra</taxon>
        <taxon>Labyrinthulomycetes</taxon>
        <taxon>Thraustochytrida</taxon>
        <taxon>Thraustochytriidae</taxon>
        <taxon>Mucochytrium</taxon>
    </lineage>
</organism>
<feature type="coiled-coil region" evidence="3">
    <location>
        <begin position="109"/>
        <end position="199"/>
    </location>
</feature>